<sequence length="57" mass="6670">MLLISCTNPLPTLFNVSLYNYLSLIFIIIIIMYMFFAEHHIPPEKLSISNQFSHLLN</sequence>
<evidence type="ECO:0008006" key="3">
    <source>
        <dbReference type="Google" id="ProtNLM"/>
    </source>
</evidence>
<feature type="transmembrane region" description="Helical" evidence="1">
    <location>
        <begin position="18"/>
        <end position="36"/>
    </location>
</feature>
<gene>
    <name evidence="2" type="primary">ORF39226</name>
</gene>
<name>A0A0B6YXF3_9EUPU</name>
<keyword evidence="1" id="KW-0472">Membrane</keyword>
<accession>A0A0B6YXF3</accession>
<keyword evidence="1" id="KW-1133">Transmembrane helix</keyword>
<dbReference type="AlphaFoldDB" id="A0A0B6YXF3"/>
<feature type="non-terminal residue" evidence="2">
    <location>
        <position position="57"/>
    </location>
</feature>
<keyword evidence="1" id="KW-0812">Transmembrane</keyword>
<organism evidence="2">
    <name type="scientific">Arion vulgaris</name>
    <dbReference type="NCBI Taxonomy" id="1028688"/>
    <lineage>
        <taxon>Eukaryota</taxon>
        <taxon>Metazoa</taxon>
        <taxon>Spiralia</taxon>
        <taxon>Lophotrochozoa</taxon>
        <taxon>Mollusca</taxon>
        <taxon>Gastropoda</taxon>
        <taxon>Heterobranchia</taxon>
        <taxon>Euthyneura</taxon>
        <taxon>Panpulmonata</taxon>
        <taxon>Eupulmonata</taxon>
        <taxon>Stylommatophora</taxon>
        <taxon>Helicina</taxon>
        <taxon>Arionoidea</taxon>
        <taxon>Arionidae</taxon>
        <taxon>Arion</taxon>
    </lineage>
</organism>
<evidence type="ECO:0000256" key="1">
    <source>
        <dbReference type="SAM" id="Phobius"/>
    </source>
</evidence>
<proteinExistence type="predicted"/>
<dbReference type="EMBL" id="HACG01013516">
    <property type="protein sequence ID" value="CEK60381.1"/>
    <property type="molecule type" value="Transcribed_RNA"/>
</dbReference>
<evidence type="ECO:0000313" key="2">
    <source>
        <dbReference type="EMBL" id="CEK60381.1"/>
    </source>
</evidence>
<reference evidence="2" key="1">
    <citation type="submission" date="2014-12" db="EMBL/GenBank/DDBJ databases">
        <title>Insight into the proteome of Arion vulgaris.</title>
        <authorList>
            <person name="Aradska J."/>
            <person name="Bulat T."/>
            <person name="Smidak R."/>
            <person name="Sarate P."/>
            <person name="Gangsoo J."/>
            <person name="Sialana F."/>
            <person name="Bilban M."/>
            <person name="Lubec G."/>
        </authorList>
    </citation>
    <scope>NUCLEOTIDE SEQUENCE</scope>
    <source>
        <tissue evidence="2">Skin</tissue>
    </source>
</reference>
<protein>
    <recommendedName>
        <fullName evidence="3">ATP synthase F0 subunit 8</fullName>
    </recommendedName>
</protein>